<organism evidence="1 2">
    <name type="scientific">Mesorhabditis spiculigera</name>
    <dbReference type="NCBI Taxonomy" id="96644"/>
    <lineage>
        <taxon>Eukaryota</taxon>
        <taxon>Metazoa</taxon>
        <taxon>Ecdysozoa</taxon>
        <taxon>Nematoda</taxon>
        <taxon>Chromadorea</taxon>
        <taxon>Rhabditida</taxon>
        <taxon>Rhabditina</taxon>
        <taxon>Rhabditomorpha</taxon>
        <taxon>Rhabditoidea</taxon>
        <taxon>Rhabditidae</taxon>
        <taxon>Mesorhabditinae</taxon>
        <taxon>Mesorhabditis</taxon>
    </lineage>
</organism>
<accession>A0AA36CSW8</accession>
<reference evidence="1" key="1">
    <citation type="submission" date="2023-06" db="EMBL/GenBank/DDBJ databases">
        <authorList>
            <person name="Delattre M."/>
        </authorList>
    </citation>
    <scope>NUCLEOTIDE SEQUENCE</scope>
    <source>
        <strain evidence="1">AF72</strain>
    </source>
</reference>
<dbReference type="AlphaFoldDB" id="A0AA36CSW8"/>
<sequence>MRLLLLPILCLLLGVVTSELQTFQAGVALIGRYVINKTPSANPVQFIKSFMEPLIQAAQWPAENGIAPLEVMFGISGNMSMRISEETKKRLEEHLKHSKTTYAKFLKDSAALLERENDLKESLQNQLHLKLVTQIAAAQKVVSEYLEEPSDINKAKLIRKFEEPAMSQCGEEFTKSAELVMAQFFADQLQAKAYKYEDFEKIFQIVWRSRMELSSMAILYHTVKSNGDGRVVGNFLKDEQKQIQSLKALEKQKKLVDCPSLSFCGKLVYEGGVEWGCIGKEAYCVDSKSQLLTMSHDGREVLYTKTKSHSGDEHKIECMTDFCAKSILANSMENIAAWDCA</sequence>
<comment type="caution">
    <text evidence="1">The sequence shown here is derived from an EMBL/GenBank/DDBJ whole genome shotgun (WGS) entry which is preliminary data.</text>
</comment>
<name>A0AA36CSW8_9BILA</name>
<dbReference type="Proteomes" id="UP001177023">
    <property type="component" value="Unassembled WGS sequence"/>
</dbReference>
<evidence type="ECO:0000313" key="2">
    <source>
        <dbReference type="Proteomes" id="UP001177023"/>
    </source>
</evidence>
<evidence type="ECO:0000313" key="1">
    <source>
        <dbReference type="EMBL" id="CAJ0574707.1"/>
    </source>
</evidence>
<proteinExistence type="predicted"/>
<gene>
    <name evidence="1" type="ORF">MSPICULIGERA_LOCUS13035</name>
</gene>
<dbReference type="EMBL" id="CATQJA010002632">
    <property type="protein sequence ID" value="CAJ0574707.1"/>
    <property type="molecule type" value="Genomic_DNA"/>
</dbReference>
<feature type="non-terminal residue" evidence="1">
    <location>
        <position position="341"/>
    </location>
</feature>
<keyword evidence="2" id="KW-1185">Reference proteome</keyword>
<protein>
    <submittedName>
        <fullName evidence="1">Uncharacterized protein</fullName>
    </submittedName>
</protein>